<dbReference type="Proteomes" id="UP000276133">
    <property type="component" value="Unassembled WGS sequence"/>
</dbReference>
<accession>A0A3M7PC56</accession>
<proteinExistence type="predicted"/>
<organism evidence="1 2">
    <name type="scientific">Brachionus plicatilis</name>
    <name type="common">Marine rotifer</name>
    <name type="synonym">Brachionus muelleri</name>
    <dbReference type="NCBI Taxonomy" id="10195"/>
    <lineage>
        <taxon>Eukaryota</taxon>
        <taxon>Metazoa</taxon>
        <taxon>Spiralia</taxon>
        <taxon>Gnathifera</taxon>
        <taxon>Rotifera</taxon>
        <taxon>Eurotatoria</taxon>
        <taxon>Monogononta</taxon>
        <taxon>Pseudotrocha</taxon>
        <taxon>Ploima</taxon>
        <taxon>Brachionidae</taxon>
        <taxon>Brachionus</taxon>
    </lineage>
</organism>
<dbReference type="OrthoDB" id="93990at2759"/>
<reference evidence="1 2" key="1">
    <citation type="journal article" date="2018" name="Sci. Rep.">
        <title>Genomic signatures of local adaptation to the degree of environmental predictability in rotifers.</title>
        <authorList>
            <person name="Franch-Gras L."/>
            <person name="Hahn C."/>
            <person name="Garcia-Roger E.M."/>
            <person name="Carmona M.J."/>
            <person name="Serra M."/>
            <person name="Gomez A."/>
        </authorList>
    </citation>
    <scope>NUCLEOTIDE SEQUENCE [LARGE SCALE GENOMIC DNA]</scope>
    <source>
        <strain evidence="1">HYR1</strain>
    </source>
</reference>
<protein>
    <submittedName>
        <fullName evidence="1">Uncharacterized protein</fullName>
    </submittedName>
</protein>
<sequence length="91" mass="10312">MNPTSILISVKKGRSCLHSSLKPLINYFEKNYKGTINFNAKYPIPTWNLYKRILSDLPRTDNTVEAWHGAFSSNESIGTTLFGAAKRNYSL</sequence>
<evidence type="ECO:0000313" key="2">
    <source>
        <dbReference type="Proteomes" id="UP000276133"/>
    </source>
</evidence>
<evidence type="ECO:0000313" key="1">
    <source>
        <dbReference type="EMBL" id="RMZ96695.1"/>
    </source>
</evidence>
<dbReference type="AlphaFoldDB" id="A0A3M7PC56"/>
<dbReference type="EMBL" id="REGN01011962">
    <property type="protein sequence ID" value="RMZ96695.1"/>
    <property type="molecule type" value="Genomic_DNA"/>
</dbReference>
<name>A0A3M7PC56_BRAPC</name>
<gene>
    <name evidence="1" type="ORF">BpHYR1_029361</name>
</gene>
<comment type="caution">
    <text evidence="1">The sequence shown here is derived from an EMBL/GenBank/DDBJ whole genome shotgun (WGS) entry which is preliminary data.</text>
</comment>
<keyword evidence="2" id="KW-1185">Reference proteome</keyword>